<proteinExistence type="predicted"/>
<organism evidence="1 2">
    <name type="scientific">Desmophyllum pertusum</name>
    <dbReference type="NCBI Taxonomy" id="174260"/>
    <lineage>
        <taxon>Eukaryota</taxon>
        <taxon>Metazoa</taxon>
        <taxon>Cnidaria</taxon>
        <taxon>Anthozoa</taxon>
        <taxon>Hexacorallia</taxon>
        <taxon>Scleractinia</taxon>
        <taxon>Caryophylliina</taxon>
        <taxon>Caryophylliidae</taxon>
        <taxon>Desmophyllum</taxon>
    </lineage>
</organism>
<evidence type="ECO:0000313" key="1">
    <source>
        <dbReference type="EMBL" id="KAJ7377165.1"/>
    </source>
</evidence>
<gene>
    <name evidence="1" type="ORF">OS493_030364</name>
</gene>
<dbReference type="Proteomes" id="UP001163046">
    <property type="component" value="Unassembled WGS sequence"/>
</dbReference>
<protein>
    <submittedName>
        <fullName evidence="1">Uncharacterized protein</fullName>
    </submittedName>
</protein>
<evidence type="ECO:0000313" key="2">
    <source>
        <dbReference type="Proteomes" id="UP001163046"/>
    </source>
</evidence>
<reference evidence="1" key="1">
    <citation type="submission" date="2023-01" db="EMBL/GenBank/DDBJ databases">
        <title>Genome assembly of the deep-sea coral Lophelia pertusa.</title>
        <authorList>
            <person name="Herrera S."/>
            <person name="Cordes E."/>
        </authorList>
    </citation>
    <scope>NUCLEOTIDE SEQUENCE</scope>
    <source>
        <strain evidence="1">USNM1676648</strain>
        <tissue evidence="1">Polyp</tissue>
    </source>
</reference>
<dbReference type="EMBL" id="MU826382">
    <property type="protein sequence ID" value="KAJ7377165.1"/>
    <property type="molecule type" value="Genomic_DNA"/>
</dbReference>
<sequence>MRQKRTRIDAMGQRGKTGAAPHKLVVQRMASEPDSKQTYKPSREFVPSEFSELTLSNLKKACEIHFNLPANMCDILVSNKGPSCTNVNQIPHRKDKVYLVRFVVHQENENDVDSIGPSCASSLKRASPLPNRNESHTPKAHEVFAETKFPASVSVSELMQAGKLVRPKAKQKATLLLEKFDVKTVNGIQKQHCNC</sequence>
<name>A0A9W9Z967_9CNID</name>
<keyword evidence="2" id="KW-1185">Reference proteome</keyword>
<dbReference type="OrthoDB" id="5988844at2759"/>
<dbReference type="AlphaFoldDB" id="A0A9W9Z967"/>
<accession>A0A9W9Z967</accession>
<comment type="caution">
    <text evidence="1">The sequence shown here is derived from an EMBL/GenBank/DDBJ whole genome shotgun (WGS) entry which is preliminary data.</text>
</comment>